<keyword evidence="3" id="KW-0812">Transmembrane</keyword>
<feature type="transmembrane region" description="Helical" evidence="3">
    <location>
        <begin position="493"/>
        <end position="515"/>
    </location>
</feature>
<dbReference type="EMBL" id="SLWQ01000014">
    <property type="protein sequence ID" value="TCO36087.1"/>
    <property type="molecule type" value="Genomic_DNA"/>
</dbReference>
<dbReference type="SUPFAM" id="SSF56601">
    <property type="entry name" value="beta-lactamase/transpeptidase-like"/>
    <property type="match status" value="1"/>
</dbReference>
<gene>
    <name evidence="6" type="ORF">EV148_1148</name>
</gene>
<evidence type="ECO:0000256" key="2">
    <source>
        <dbReference type="ARBA" id="ARBA00023136"/>
    </source>
</evidence>
<dbReference type="Pfam" id="PF00144">
    <property type="entry name" value="Beta-lactamase"/>
    <property type="match status" value="1"/>
</dbReference>
<feature type="transmembrane region" description="Helical" evidence="3">
    <location>
        <begin position="559"/>
        <end position="582"/>
    </location>
</feature>
<feature type="transmembrane region" description="Helical" evidence="3">
    <location>
        <begin position="535"/>
        <end position="553"/>
    </location>
</feature>
<proteinExistence type="predicted"/>
<organism evidence="6 7">
    <name type="scientific">Dokdonella fugitiva</name>
    <dbReference type="NCBI Taxonomy" id="328517"/>
    <lineage>
        <taxon>Bacteria</taxon>
        <taxon>Pseudomonadati</taxon>
        <taxon>Pseudomonadota</taxon>
        <taxon>Gammaproteobacteria</taxon>
        <taxon>Lysobacterales</taxon>
        <taxon>Rhodanobacteraceae</taxon>
        <taxon>Dokdonella</taxon>
    </lineage>
</organism>
<keyword evidence="7" id="KW-1185">Reference proteome</keyword>
<dbReference type="PANTHER" id="PTHR46825">
    <property type="entry name" value="D-ALANYL-D-ALANINE-CARBOXYPEPTIDASE/ENDOPEPTIDASE AMPH"/>
    <property type="match status" value="1"/>
</dbReference>
<evidence type="ECO:0000256" key="3">
    <source>
        <dbReference type="SAM" id="Phobius"/>
    </source>
</evidence>
<reference evidence="6 7" key="1">
    <citation type="journal article" date="2015" name="Stand. Genomic Sci.">
        <title>Genomic Encyclopedia of Bacterial and Archaeal Type Strains, Phase III: the genomes of soil and plant-associated and newly described type strains.</title>
        <authorList>
            <person name="Whitman W.B."/>
            <person name="Woyke T."/>
            <person name="Klenk H.P."/>
            <person name="Zhou Y."/>
            <person name="Lilburn T.G."/>
            <person name="Beck B.J."/>
            <person name="De Vos P."/>
            <person name="Vandamme P."/>
            <person name="Eisen J.A."/>
            <person name="Garrity G."/>
            <person name="Hugenholtz P."/>
            <person name="Kyrpides N.C."/>
        </authorList>
    </citation>
    <scope>NUCLEOTIDE SEQUENCE [LARGE SCALE GENOMIC DNA]</scope>
    <source>
        <strain evidence="6 7">A3</strain>
    </source>
</reference>
<sequence>MHFTENLTRYPLRAVMSIVCLLAPLATTPPAAWAQQPAPPESTDAVLDRANTILSDTGIAGASLVLLRGDDVVLADGVGLADVAAARRMDAHTRLRIGSVSKTFVAIAAMQLVEQGRLSLDAPVRTLAPELPLSNPWEATDPVRVVHLLEHAAGFDDMRFRNFRRHGDGTLLAELGHFDAELTSRWRPGERFAYANPGYGVAAYLIEKISGEDYRAYVREHIWKPLGMNETFWTAQEAGTALATGYGDDGAAKPFDDLSMYPAGAVVSTAADMAKLLRWYASRGTSVPGVLSAASIERMEHPASTLSARAGLAAGYGFGNAVRERAGVPLHGHDGGITGFSAAFRYSHEPRLGYVVMINRMDADTQGRLERLAMEYLMQGETPPVAAQDTPHGDLAPYAGWYEMASPRNVIMAGIERMLGNNRIDIEGDEVVFRHPLFGEMARYRALAGGQLRLVDATAPSAIFTRDADGVTALVTRTQFYSQRGFLAAGLPVYAFFGAIFLLLSSVLFAPVWLLRMAFGKLRGAPGKSARVLPALAAIAFLAATACAIAMPVDGVFEPNVYSVGICGFTLLFAALAIAALTQVVRTWRLPMNVIARWHGLLVAVAACGLTIWLAVNHLLGLRTWLW</sequence>
<name>A0A4R2HXK5_9GAMM</name>
<dbReference type="GO" id="GO:0016020">
    <property type="term" value="C:membrane"/>
    <property type="evidence" value="ECO:0007669"/>
    <property type="project" value="UniProtKB-SubCell"/>
</dbReference>
<dbReference type="InterPro" id="IPR050491">
    <property type="entry name" value="AmpC-like"/>
</dbReference>
<evidence type="ECO:0000313" key="7">
    <source>
        <dbReference type="Proteomes" id="UP000294862"/>
    </source>
</evidence>
<dbReference type="InterPro" id="IPR012338">
    <property type="entry name" value="Beta-lactam/transpept-like"/>
</dbReference>
<keyword evidence="2 3" id="KW-0472">Membrane</keyword>
<protein>
    <submittedName>
        <fullName evidence="6">CubicO group peptidase (Beta-lactamase class C family)</fullName>
    </submittedName>
</protein>
<feature type="signal peptide" evidence="4">
    <location>
        <begin position="1"/>
        <end position="34"/>
    </location>
</feature>
<dbReference type="Gene3D" id="3.40.710.10">
    <property type="entry name" value="DD-peptidase/beta-lactamase superfamily"/>
    <property type="match status" value="1"/>
</dbReference>
<evidence type="ECO:0000256" key="4">
    <source>
        <dbReference type="SAM" id="SignalP"/>
    </source>
</evidence>
<accession>A0A4R2HXK5</accession>
<keyword evidence="4" id="KW-0732">Signal</keyword>
<dbReference type="AlphaFoldDB" id="A0A4R2HXK5"/>
<dbReference type="Proteomes" id="UP000294862">
    <property type="component" value="Unassembled WGS sequence"/>
</dbReference>
<feature type="domain" description="Beta-lactamase-related" evidence="5">
    <location>
        <begin position="56"/>
        <end position="367"/>
    </location>
</feature>
<dbReference type="InterPro" id="IPR001466">
    <property type="entry name" value="Beta-lactam-related"/>
</dbReference>
<comment type="subcellular location">
    <subcellularLocation>
        <location evidence="1">Membrane</location>
    </subcellularLocation>
</comment>
<comment type="caution">
    <text evidence="6">The sequence shown here is derived from an EMBL/GenBank/DDBJ whole genome shotgun (WGS) entry which is preliminary data.</text>
</comment>
<feature type="transmembrane region" description="Helical" evidence="3">
    <location>
        <begin position="594"/>
        <end position="616"/>
    </location>
</feature>
<evidence type="ECO:0000313" key="6">
    <source>
        <dbReference type="EMBL" id="TCO36087.1"/>
    </source>
</evidence>
<dbReference type="PANTHER" id="PTHR46825:SF11">
    <property type="entry name" value="PENICILLIN-BINDING PROTEIN 4"/>
    <property type="match status" value="1"/>
</dbReference>
<evidence type="ECO:0000259" key="5">
    <source>
        <dbReference type="Pfam" id="PF00144"/>
    </source>
</evidence>
<keyword evidence="3" id="KW-1133">Transmembrane helix</keyword>
<feature type="chain" id="PRO_5020195230" evidence="4">
    <location>
        <begin position="35"/>
        <end position="627"/>
    </location>
</feature>
<evidence type="ECO:0000256" key="1">
    <source>
        <dbReference type="ARBA" id="ARBA00004370"/>
    </source>
</evidence>